<evidence type="ECO:0000313" key="3">
    <source>
        <dbReference type="Proteomes" id="UP001286313"/>
    </source>
</evidence>
<keyword evidence="3" id="KW-1185">Reference proteome</keyword>
<gene>
    <name evidence="2" type="ORF">Pcinc_028653</name>
</gene>
<feature type="compositionally biased region" description="Polar residues" evidence="1">
    <location>
        <begin position="65"/>
        <end position="80"/>
    </location>
</feature>
<evidence type="ECO:0000313" key="2">
    <source>
        <dbReference type="EMBL" id="KAK3865769.1"/>
    </source>
</evidence>
<accession>A0AAE1F1J0</accession>
<reference evidence="2" key="1">
    <citation type="submission" date="2023-10" db="EMBL/GenBank/DDBJ databases">
        <title>Genome assemblies of two species of porcelain crab, Petrolisthes cinctipes and Petrolisthes manimaculis (Anomura: Porcellanidae).</title>
        <authorList>
            <person name="Angst P."/>
        </authorList>
    </citation>
    <scope>NUCLEOTIDE SEQUENCE</scope>
    <source>
        <strain evidence="2">PB745_01</strain>
        <tissue evidence="2">Gill</tissue>
    </source>
</reference>
<evidence type="ECO:0000256" key="1">
    <source>
        <dbReference type="SAM" id="MobiDB-lite"/>
    </source>
</evidence>
<proteinExistence type="predicted"/>
<feature type="region of interest" description="Disordered" evidence="1">
    <location>
        <begin position="65"/>
        <end position="103"/>
    </location>
</feature>
<protein>
    <submittedName>
        <fullName evidence="2">Uncharacterized protein</fullName>
    </submittedName>
</protein>
<dbReference type="EMBL" id="JAWQEG010003527">
    <property type="protein sequence ID" value="KAK3865769.1"/>
    <property type="molecule type" value="Genomic_DNA"/>
</dbReference>
<dbReference type="Proteomes" id="UP001286313">
    <property type="component" value="Unassembled WGS sequence"/>
</dbReference>
<name>A0AAE1F1J0_PETCI</name>
<organism evidence="2 3">
    <name type="scientific">Petrolisthes cinctipes</name>
    <name type="common">Flat porcelain crab</name>
    <dbReference type="NCBI Taxonomy" id="88211"/>
    <lineage>
        <taxon>Eukaryota</taxon>
        <taxon>Metazoa</taxon>
        <taxon>Ecdysozoa</taxon>
        <taxon>Arthropoda</taxon>
        <taxon>Crustacea</taxon>
        <taxon>Multicrustacea</taxon>
        <taxon>Malacostraca</taxon>
        <taxon>Eumalacostraca</taxon>
        <taxon>Eucarida</taxon>
        <taxon>Decapoda</taxon>
        <taxon>Pleocyemata</taxon>
        <taxon>Anomura</taxon>
        <taxon>Galatheoidea</taxon>
        <taxon>Porcellanidae</taxon>
        <taxon>Petrolisthes</taxon>
    </lineage>
</organism>
<sequence length="103" mass="11260">MGAGEDWGIIASMQQVYSLIMSYDPSLDSAIKVKNGVEAAFVPYQEMLKEMKREREQLPITMFLTKTTSKPSTSGNSDTPTSPPSIQMDDESADDPPPAPSFV</sequence>
<comment type="caution">
    <text evidence="2">The sequence shown here is derived from an EMBL/GenBank/DDBJ whole genome shotgun (WGS) entry which is preliminary data.</text>
</comment>
<dbReference type="AlphaFoldDB" id="A0AAE1F1J0"/>